<dbReference type="GO" id="GO:0035529">
    <property type="term" value="F:NADH pyrophosphatase activity"/>
    <property type="evidence" value="ECO:0007669"/>
    <property type="project" value="TreeGrafter"/>
</dbReference>
<comment type="subcellular location">
    <subcellularLocation>
        <location evidence="3">Cytoplasm</location>
    </subcellularLocation>
    <subcellularLocation>
        <location evidence="2">Mitochondrion</location>
    </subcellularLocation>
    <subcellularLocation>
        <location evidence="1">Nucleus</location>
    </subcellularLocation>
</comment>
<keyword evidence="5 10" id="KW-0378">Hydrolase</keyword>
<evidence type="ECO:0000256" key="9">
    <source>
        <dbReference type="ARBA" id="ARBA00068898"/>
    </source>
</evidence>
<name>A0A6A4W0F0_AMPAM</name>
<keyword evidence="6" id="KW-0496">Mitochondrion</keyword>
<feature type="domain" description="Nudix hydrolase" evidence="11">
    <location>
        <begin position="76"/>
        <end position="205"/>
    </location>
</feature>
<dbReference type="InterPro" id="IPR020476">
    <property type="entry name" value="Nudix_hydrolase"/>
</dbReference>
<dbReference type="Gene3D" id="3.90.79.10">
    <property type="entry name" value="Nucleoside Triphosphate Pyrophosphohydrolase"/>
    <property type="match status" value="1"/>
</dbReference>
<evidence type="ECO:0000256" key="6">
    <source>
        <dbReference type="ARBA" id="ARBA00023128"/>
    </source>
</evidence>
<dbReference type="GO" id="GO:0005739">
    <property type="term" value="C:mitochondrion"/>
    <property type="evidence" value="ECO:0007669"/>
    <property type="project" value="UniProtKB-SubCell"/>
</dbReference>
<protein>
    <recommendedName>
        <fullName evidence="9">Nucleoside diphosphate-linked moiety X motif 6</fullName>
    </recommendedName>
</protein>
<dbReference type="InterPro" id="IPR020084">
    <property type="entry name" value="NUDIX_hydrolase_CS"/>
</dbReference>
<evidence type="ECO:0000256" key="2">
    <source>
        <dbReference type="ARBA" id="ARBA00004173"/>
    </source>
</evidence>
<dbReference type="GO" id="GO:0047631">
    <property type="term" value="F:ADP-ribose diphosphatase activity"/>
    <property type="evidence" value="ECO:0007669"/>
    <property type="project" value="TreeGrafter"/>
</dbReference>
<dbReference type="EMBL" id="VIIS01001508">
    <property type="protein sequence ID" value="KAF0297170.1"/>
    <property type="molecule type" value="Genomic_DNA"/>
</dbReference>
<evidence type="ECO:0000256" key="10">
    <source>
        <dbReference type="RuleBase" id="RU003476"/>
    </source>
</evidence>
<gene>
    <name evidence="12" type="primary">NUDT2_1</name>
    <name evidence="12" type="ORF">FJT64_005392</name>
</gene>
<dbReference type="Pfam" id="PF00293">
    <property type="entry name" value="NUDIX"/>
    <property type="match status" value="1"/>
</dbReference>
<dbReference type="SUPFAM" id="SSF55811">
    <property type="entry name" value="Nudix"/>
    <property type="match status" value="1"/>
</dbReference>
<comment type="caution">
    <text evidence="12">The sequence shown here is derived from an EMBL/GenBank/DDBJ whole genome shotgun (WGS) entry which is preliminary data.</text>
</comment>
<evidence type="ECO:0000256" key="5">
    <source>
        <dbReference type="ARBA" id="ARBA00022801"/>
    </source>
</evidence>
<dbReference type="PANTHER" id="PTHR13994:SF13">
    <property type="entry name" value="FI03680P"/>
    <property type="match status" value="1"/>
</dbReference>
<evidence type="ECO:0000256" key="1">
    <source>
        <dbReference type="ARBA" id="ARBA00004123"/>
    </source>
</evidence>
<dbReference type="GO" id="GO:0005634">
    <property type="term" value="C:nucleus"/>
    <property type="evidence" value="ECO:0007669"/>
    <property type="project" value="UniProtKB-SubCell"/>
</dbReference>
<dbReference type="CDD" id="cd04670">
    <property type="entry name" value="NUDIX_ASFGF2_Nudt6"/>
    <property type="match status" value="1"/>
</dbReference>
<dbReference type="InterPro" id="IPR015797">
    <property type="entry name" value="NUDIX_hydrolase-like_dom_sf"/>
</dbReference>
<dbReference type="PRINTS" id="PR00502">
    <property type="entry name" value="NUDIXFAMILY"/>
</dbReference>
<evidence type="ECO:0000313" key="13">
    <source>
        <dbReference type="Proteomes" id="UP000440578"/>
    </source>
</evidence>
<dbReference type="OrthoDB" id="447842at2759"/>
<dbReference type="FunFam" id="3.90.79.10:FF:000027">
    <property type="entry name" value="nucleoside diphosphate-linked moiety X motif 6"/>
    <property type="match status" value="1"/>
</dbReference>
<keyword evidence="7" id="KW-0539">Nucleus</keyword>
<accession>A0A6A4W0F0</accession>
<dbReference type="Proteomes" id="UP000440578">
    <property type="component" value="Unassembled WGS sequence"/>
</dbReference>
<evidence type="ECO:0000256" key="8">
    <source>
        <dbReference type="ARBA" id="ARBA00057091"/>
    </source>
</evidence>
<dbReference type="PANTHER" id="PTHR13994">
    <property type="entry name" value="NUDIX HYDROLASE RELATED"/>
    <property type="match status" value="1"/>
</dbReference>
<evidence type="ECO:0000259" key="11">
    <source>
        <dbReference type="PROSITE" id="PS51462"/>
    </source>
</evidence>
<evidence type="ECO:0000256" key="7">
    <source>
        <dbReference type="ARBA" id="ARBA00023242"/>
    </source>
</evidence>
<dbReference type="AlphaFoldDB" id="A0A6A4W0F0"/>
<dbReference type="PRINTS" id="PR01356">
    <property type="entry name" value="GFGPROTEIN"/>
</dbReference>
<sequence length="239" mass="26883">MNGPATFEGHPDRYGGLLVDLRHETVLQAASFTQLLTAIALLTKHEFVYHHALREFVMLVRWLPRHESDQIPPYAHSLVGVGGLVVAEDGQQLLVVREKYYKQPHWKLPGGFVEPGEDLAAAAAREVLEETGVQARFSSLLAFRHMHGAAHGCSDFYFICVMQPLSTEIRMCPRELADCRWMPVRLWADSAPRPPVYVEPKLGILSGNMGSCSSGWSYRIMFLLHSHLGHLFMAQIKHS</sequence>
<dbReference type="PROSITE" id="PS51462">
    <property type="entry name" value="NUDIX"/>
    <property type="match status" value="1"/>
</dbReference>
<reference evidence="12 13" key="1">
    <citation type="submission" date="2019-07" db="EMBL/GenBank/DDBJ databases">
        <title>Draft genome assembly of a fouling barnacle, Amphibalanus amphitrite (Darwin, 1854): The first reference genome for Thecostraca.</title>
        <authorList>
            <person name="Kim W."/>
        </authorList>
    </citation>
    <scope>NUCLEOTIDE SEQUENCE [LARGE SCALE GENOMIC DNA]</scope>
    <source>
        <strain evidence="12">SNU_AA5</strain>
        <tissue evidence="12">Soma without cirri and trophi</tissue>
    </source>
</reference>
<organism evidence="12 13">
    <name type="scientific">Amphibalanus amphitrite</name>
    <name type="common">Striped barnacle</name>
    <name type="synonym">Balanus amphitrite</name>
    <dbReference type="NCBI Taxonomy" id="1232801"/>
    <lineage>
        <taxon>Eukaryota</taxon>
        <taxon>Metazoa</taxon>
        <taxon>Ecdysozoa</taxon>
        <taxon>Arthropoda</taxon>
        <taxon>Crustacea</taxon>
        <taxon>Multicrustacea</taxon>
        <taxon>Cirripedia</taxon>
        <taxon>Thoracica</taxon>
        <taxon>Thoracicalcarea</taxon>
        <taxon>Balanomorpha</taxon>
        <taxon>Balanoidea</taxon>
        <taxon>Balanidae</taxon>
        <taxon>Amphibalaninae</taxon>
        <taxon>Amphibalanus</taxon>
    </lineage>
</organism>
<dbReference type="GO" id="GO:0051287">
    <property type="term" value="F:NAD binding"/>
    <property type="evidence" value="ECO:0007669"/>
    <property type="project" value="TreeGrafter"/>
</dbReference>
<evidence type="ECO:0000256" key="4">
    <source>
        <dbReference type="ARBA" id="ARBA00022490"/>
    </source>
</evidence>
<comment type="function">
    <text evidence="8">May contribute to the regulation of cell proliferation.</text>
</comment>
<keyword evidence="4" id="KW-0963">Cytoplasm</keyword>
<dbReference type="InterPro" id="IPR000086">
    <property type="entry name" value="NUDIX_hydrolase_dom"/>
</dbReference>
<dbReference type="PROSITE" id="PS00893">
    <property type="entry name" value="NUDIX_BOX"/>
    <property type="match status" value="1"/>
</dbReference>
<comment type="similarity">
    <text evidence="10">Belongs to the Nudix hydrolase family.</text>
</comment>
<proteinExistence type="inferred from homology"/>
<evidence type="ECO:0000256" key="3">
    <source>
        <dbReference type="ARBA" id="ARBA00004496"/>
    </source>
</evidence>
<evidence type="ECO:0000313" key="12">
    <source>
        <dbReference type="EMBL" id="KAF0297170.1"/>
    </source>
</evidence>
<keyword evidence="13" id="KW-1185">Reference proteome</keyword>
<dbReference type="InterPro" id="IPR003293">
    <property type="entry name" value="Nudix_hydrolase6-like"/>
</dbReference>
<dbReference type="Gene3D" id="3.40.630.30">
    <property type="match status" value="1"/>
</dbReference>